<feature type="compositionally biased region" description="Basic and acidic residues" evidence="1">
    <location>
        <begin position="1"/>
        <end position="15"/>
    </location>
</feature>
<sequence>MDLSREGETSLRSETSEVEESAEEPDPCNCKSACSTRRKEGSTRGCACRCGKPSKPCQNKANATNPARDNQATQRPSEENERVAANQQVKDFINTLDSETVKKLCIRSLRRGIGSLDYIDSLLIMEDDLDNDNNEDDIAEAHSPAAEASITITPPPQPIPLQRQGPRPEWCVCGNCRNMPLEVEKVCCRKKNCDAKKPRFKKLCLDPDYLELSIKSSADIRNDRQNNSTRSFRKAAYRHYILDKHGYLGKGRRRVAPSCVVWEIREHYPSSTGIYMGFKER</sequence>
<dbReference type="Proteomes" id="UP001159405">
    <property type="component" value="Unassembled WGS sequence"/>
</dbReference>
<comment type="caution">
    <text evidence="3">The sequence shown here is derived from an EMBL/GenBank/DDBJ whole genome shotgun (WGS) entry which is preliminary data.</text>
</comment>
<keyword evidence="4" id="KW-1185">Reference proteome</keyword>
<evidence type="ECO:0000313" key="4">
    <source>
        <dbReference type="Proteomes" id="UP001159405"/>
    </source>
</evidence>
<accession>A0ABN8R818</accession>
<dbReference type="Pfam" id="PF20478">
    <property type="entry name" value="P2RX7_C"/>
    <property type="match status" value="1"/>
</dbReference>
<feature type="compositionally biased region" description="Polar residues" evidence="1">
    <location>
        <begin position="56"/>
        <end position="75"/>
    </location>
</feature>
<reference evidence="3 4" key="1">
    <citation type="submission" date="2022-05" db="EMBL/GenBank/DDBJ databases">
        <authorList>
            <consortium name="Genoscope - CEA"/>
            <person name="William W."/>
        </authorList>
    </citation>
    <scope>NUCLEOTIDE SEQUENCE [LARGE SCALE GENOMIC DNA]</scope>
</reference>
<feature type="compositionally biased region" description="Acidic residues" evidence="1">
    <location>
        <begin position="16"/>
        <end position="26"/>
    </location>
</feature>
<evidence type="ECO:0000259" key="2">
    <source>
        <dbReference type="Pfam" id="PF20478"/>
    </source>
</evidence>
<protein>
    <recommendedName>
        <fullName evidence="2">P2X purinoreceptor 7 intracellular domain-containing protein</fullName>
    </recommendedName>
</protein>
<dbReference type="InterPro" id="IPR046815">
    <property type="entry name" value="P2RX7_C"/>
</dbReference>
<name>A0ABN8R818_9CNID</name>
<dbReference type="PANTHER" id="PTHR36981:SF3">
    <property type="entry name" value="UBIQUITIN-LIKE PROTEASE FAMILY PROFILE DOMAIN-CONTAINING PROTEIN"/>
    <property type="match status" value="1"/>
</dbReference>
<dbReference type="PANTHER" id="PTHR36981">
    <property type="entry name" value="ZGC:195170"/>
    <property type="match status" value="1"/>
</dbReference>
<evidence type="ECO:0000256" key="1">
    <source>
        <dbReference type="SAM" id="MobiDB-lite"/>
    </source>
</evidence>
<proteinExistence type="predicted"/>
<organism evidence="3 4">
    <name type="scientific">Porites lobata</name>
    <dbReference type="NCBI Taxonomy" id="104759"/>
    <lineage>
        <taxon>Eukaryota</taxon>
        <taxon>Metazoa</taxon>
        <taxon>Cnidaria</taxon>
        <taxon>Anthozoa</taxon>
        <taxon>Hexacorallia</taxon>
        <taxon>Scleractinia</taxon>
        <taxon>Fungiina</taxon>
        <taxon>Poritidae</taxon>
        <taxon>Porites</taxon>
    </lineage>
</organism>
<feature type="domain" description="P2X purinoreceptor 7 intracellular" evidence="2">
    <location>
        <begin position="161"/>
        <end position="279"/>
    </location>
</feature>
<gene>
    <name evidence="3" type="ORF">PLOB_00014119</name>
</gene>
<feature type="region of interest" description="Disordered" evidence="1">
    <location>
        <begin position="1"/>
        <end position="84"/>
    </location>
</feature>
<dbReference type="EMBL" id="CALNXK010000181">
    <property type="protein sequence ID" value="CAH3173450.1"/>
    <property type="molecule type" value="Genomic_DNA"/>
</dbReference>
<evidence type="ECO:0000313" key="3">
    <source>
        <dbReference type="EMBL" id="CAH3173450.1"/>
    </source>
</evidence>